<dbReference type="EMBL" id="NIDE01000001">
    <property type="protein sequence ID" value="OWK46910.1"/>
    <property type="molecule type" value="Genomic_DNA"/>
</dbReference>
<keyword evidence="2" id="KW-1185">Reference proteome</keyword>
<name>A0A225DZH7_9BACT</name>
<dbReference type="Proteomes" id="UP000214646">
    <property type="component" value="Unassembled WGS sequence"/>
</dbReference>
<reference evidence="2" key="1">
    <citation type="submission" date="2017-06" db="EMBL/GenBank/DDBJ databases">
        <title>Genome analysis of Fimbriiglobus ruber SP5, the first member of the order Planctomycetales with confirmed chitinolytic capability.</title>
        <authorList>
            <person name="Ravin N.V."/>
            <person name="Rakitin A.L."/>
            <person name="Ivanova A.A."/>
            <person name="Beletsky A.V."/>
            <person name="Kulichevskaya I.S."/>
            <person name="Mardanov A.V."/>
            <person name="Dedysh S.N."/>
        </authorList>
    </citation>
    <scope>NUCLEOTIDE SEQUENCE [LARGE SCALE GENOMIC DNA]</scope>
    <source>
        <strain evidence="2">SP5</strain>
    </source>
</reference>
<organism evidence="1 2">
    <name type="scientific">Fimbriiglobus ruber</name>
    <dbReference type="NCBI Taxonomy" id="1908690"/>
    <lineage>
        <taxon>Bacteria</taxon>
        <taxon>Pseudomonadati</taxon>
        <taxon>Planctomycetota</taxon>
        <taxon>Planctomycetia</taxon>
        <taxon>Gemmatales</taxon>
        <taxon>Gemmataceae</taxon>
        <taxon>Fimbriiglobus</taxon>
    </lineage>
</organism>
<proteinExistence type="predicted"/>
<sequence>MAGVARRQLEGEGGLFVGQRLGNESPVSGYTPSNSCCLVNTRPDFRIHMYQMRKIS</sequence>
<gene>
    <name evidence="1" type="ORF">FRUB_00609</name>
</gene>
<comment type="caution">
    <text evidence="1">The sequence shown here is derived from an EMBL/GenBank/DDBJ whole genome shotgun (WGS) entry which is preliminary data.</text>
</comment>
<accession>A0A225DZH7</accession>
<protein>
    <submittedName>
        <fullName evidence="1">Uncharacterized protein</fullName>
    </submittedName>
</protein>
<evidence type="ECO:0000313" key="1">
    <source>
        <dbReference type="EMBL" id="OWK46910.1"/>
    </source>
</evidence>
<dbReference type="AlphaFoldDB" id="A0A225DZH7"/>
<evidence type="ECO:0000313" key="2">
    <source>
        <dbReference type="Proteomes" id="UP000214646"/>
    </source>
</evidence>